<dbReference type="Proteomes" id="UP000320876">
    <property type="component" value="Unassembled WGS sequence"/>
</dbReference>
<keyword evidence="2" id="KW-0812">Transmembrane</keyword>
<organism evidence="3 4">
    <name type="scientific">Amycolatopsis cihanbeyliensis</name>
    <dbReference type="NCBI Taxonomy" id="1128664"/>
    <lineage>
        <taxon>Bacteria</taxon>
        <taxon>Bacillati</taxon>
        <taxon>Actinomycetota</taxon>
        <taxon>Actinomycetes</taxon>
        <taxon>Pseudonocardiales</taxon>
        <taxon>Pseudonocardiaceae</taxon>
        <taxon>Amycolatopsis</taxon>
    </lineage>
</organism>
<keyword evidence="2" id="KW-0472">Membrane</keyword>
<protein>
    <submittedName>
        <fullName evidence="3">Uncharacterized protein (TIGR04222 family)</fullName>
    </submittedName>
</protein>
<reference evidence="3 4" key="1">
    <citation type="submission" date="2019-06" db="EMBL/GenBank/DDBJ databases">
        <title>Sequencing the genomes of 1000 actinobacteria strains.</title>
        <authorList>
            <person name="Klenk H.-P."/>
        </authorList>
    </citation>
    <scope>NUCLEOTIDE SEQUENCE [LARGE SCALE GENOMIC DNA]</scope>
    <source>
        <strain evidence="3 4">DSM 45679</strain>
    </source>
</reference>
<dbReference type="InterPro" id="IPR026467">
    <property type="entry name" value="Ser/Gly_Cys_C_dom"/>
</dbReference>
<evidence type="ECO:0000313" key="4">
    <source>
        <dbReference type="Proteomes" id="UP000320876"/>
    </source>
</evidence>
<dbReference type="RefSeq" id="WP_142003776.1">
    <property type="nucleotide sequence ID" value="NZ_VFML01000002.1"/>
</dbReference>
<feature type="transmembrane region" description="Helical" evidence="2">
    <location>
        <begin position="160"/>
        <end position="177"/>
    </location>
</feature>
<feature type="region of interest" description="Disordered" evidence="1">
    <location>
        <begin position="197"/>
        <end position="236"/>
    </location>
</feature>
<accession>A0A542CUR5</accession>
<feature type="compositionally biased region" description="Gly residues" evidence="1">
    <location>
        <begin position="211"/>
        <end position="229"/>
    </location>
</feature>
<keyword evidence="4" id="KW-1185">Reference proteome</keyword>
<evidence type="ECO:0000256" key="1">
    <source>
        <dbReference type="SAM" id="MobiDB-lite"/>
    </source>
</evidence>
<evidence type="ECO:0000256" key="2">
    <source>
        <dbReference type="SAM" id="Phobius"/>
    </source>
</evidence>
<name>A0A542CUR5_AMYCI</name>
<proteinExistence type="predicted"/>
<sequence>MAMTGAAAVWIVLGLLLLAALLRGLPLSTATRSELSPSEVGFLRGGAKHAVRAALASLDAKELIEPHPRGGIRRTQHSSTPIEEPFEQAVYTAVYGRIGPRGLRRSNRVRRALTVLERRLVAAGLVPARWRWTASRIALAAVPVVAVLGWLVGDARAWSLLLLALAALMAALVWWLPRRTIVGSQALSAWNRDHRGGPLPARYQDPQHETPGGGTGGGTGAGGTGGDTGAGDSSND</sequence>
<dbReference type="AlphaFoldDB" id="A0A542CUR5"/>
<feature type="transmembrane region" description="Helical" evidence="2">
    <location>
        <begin position="134"/>
        <end position="153"/>
    </location>
</feature>
<evidence type="ECO:0000313" key="3">
    <source>
        <dbReference type="EMBL" id="TQI94559.1"/>
    </source>
</evidence>
<dbReference type="EMBL" id="VFML01000002">
    <property type="protein sequence ID" value="TQI94559.1"/>
    <property type="molecule type" value="Genomic_DNA"/>
</dbReference>
<dbReference type="OrthoDB" id="4318370at2"/>
<gene>
    <name evidence="3" type="ORF">FB471_6725</name>
</gene>
<comment type="caution">
    <text evidence="3">The sequence shown here is derived from an EMBL/GenBank/DDBJ whole genome shotgun (WGS) entry which is preliminary data.</text>
</comment>
<dbReference type="NCBIfam" id="TIGR04222">
    <property type="entry name" value="near_uncomplex"/>
    <property type="match status" value="1"/>
</dbReference>
<keyword evidence="2" id="KW-1133">Transmembrane helix</keyword>